<evidence type="ECO:0000256" key="11">
    <source>
        <dbReference type="PIRNR" id="PIRNR037093"/>
    </source>
</evidence>
<evidence type="ECO:0000256" key="2">
    <source>
        <dbReference type="ARBA" id="ARBA00010720"/>
    </source>
</evidence>
<dbReference type="Gene3D" id="3.30.310.10">
    <property type="entry name" value="TATA-Binding Protein"/>
    <property type="match status" value="1"/>
</dbReference>
<comment type="similarity">
    <text evidence="2 11">Belongs to the COPG family.</text>
</comment>
<evidence type="ECO:0000256" key="5">
    <source>
        <dbReference type="ARBA" id="ARBA00022737"/>
    </source>
</evidence>
<keyword evidence="5" id="KW-0677">Repeat</keyword>
<keyword evidence="10 11" id="KW-0968">Cytoplasmic vesicle</keyword>
<evidence type="ECO:0000313" key="15">
    <source>
        <dbReference type="Proteomes" id="UP000053268"/>
    </source>
</evidence>
<dbReference type="Gene3D" id="2.60.40.1480">
    <property type="entry name" value="Coatomer, gamma subunit, appendage domain"/>
    <property type="match status" value="1"/>
</dbReference>
<keyword evidence="3 11" id="KW-0813">Transport</keyword>
<keyword evidence="7 11" id="KW-0653">Protein transport</keyword>
<dbReference type="Pfam" id="PF01602">
    <property type="entry name" value="Adaptin_N"/>
    <property type="match status" value="1"/>
</dbReference>
<dbReference type="Gene3D" id="1.25.10.10">
    <property type="entry name" value="Leucine-rich Repeat Variant"/>
    <property type="match status" value="2"/>
</dbReference>
<evidence type="ECO:0000256" key="3">
    <source>
        <dbReference type="ARBA" id="ARBA00022448"/>
    </source>
</evidence>
<comment type="subcellular location">
    <subcellularLocation>
        <location evidence="11">Cytoplasm</location>
    </subcellularLocation>
    <subcellularLocation>
        <location evidence="1 11">Golgi apparatus membrane</location>
        <topology evidence="1 11">Peripheral membrane protein</topology>
        <orientation evidence="1 11">Cytoplasmic side</orientation>
    </subcellularLocation>
    <subcellularLocation>
        <location evidence="11">Cytoplasmic vesicle</location>
        <location evidence="11">COPI-coated vesicle membrane</location>
        <topology evidence="11">Peripheral membrane protein</topology>
        <orientation evidence="11">Cytoplasmic side</orientation>
    </subcellularLocation>
</comment>
<dbReference type="GO" id="GO:0006888">
    <property type="term" value="P:endoplasmic reticulum to Golgi vesicle-mediated transport"/>
    <property type="evidence" value="ECO:0007669"/>
    <property type="project" value="TreeGrafter"/>
</dbReference>
<comment type="subunit">
    <text evidence="11">Oligomeric complex.</text>
</comment>
<evidence type="ECO:0000256" key="1">
    <source>
        <dbReference type="ARBA" id="ARBA00004255"/>
    </source>
</evidence>
<evidence type="ECO:0000256" key="7">
    <source>
        <dbReference type="ARBA" id="ARBA00022927"/>
    </source>
</evidence>
<keyword evidence="8 11" id="KW-0333">Golgi apparatus</keyword>
<keyword evidence="6 11" id="KW-0931">ER-Golgi transport</keyword>
<dbReference type="GO" id="GO:0072384">
    <property type="term" value="P:organelle transport along microtubule"/>
    <property type="evidence" value="ECO:0007669"/>
    <property type="project" value="TreeGrafter"/>
</dbReference>
<dbReference type="InterPro" id="IPR013040">
    <property type="entry name" value="Coatomer_gsu_app_Ig-like_dom"/>
</dbReference>
<dbReference type="GO" id="GO:0030126">
    <property type="term" value="C:COPI vesicle coat"/>
    <property type="evidence" value="ECO:0007669"/>
    <property type="project" value="InterPro"/>
</dbReference>
<evidence type="ECO:0000313" key="14">
    <source>
        <dbReference type="EMBL" id="KPI91926.1"/>
    </source>
</evidence>
<dbReference type="InterPro" id="IPR002553">
    <property type="entry name" value="Clathrin/coatomer_adapt-like_N"/>
</dbReference>
<evidence type="ECO:0000256" key="4">
    <source>
        <dbReference type="ARBA" id="ARBA00022490"/>
    </source>
</evidence>
<evidence type="ECO:0000256" key="6">
    <source>
        <dbReference type="ARBA" id="ARBA00022892"/>
    </source>
</evidence>
<dbReference type="GO" id="GO:0005783">
    <property type="term" value="C:endoplasmic reticulum"/>
    <property type="evidence" value="ECO:0007669"/>
    <property type="project" value="TreeGrafter"/>
</dbReference>
<dbReference type="InterPro" id="IPR011989">
    <property type="entry name" value="ARM-like"/>
</dbReference>
<dbReference type="SUPFAM" id="SSF55711">
    <property type="entry name" value="Subdomain of clathrin and coatomer appendage domain"/>
    <property type="match status" value="1"/>
</dbReference>
<name>A0A194PEY4_PAPXU</name>
<protein>
    <recommendedName>
        <fullName evidence="11">Coatomer subunit gamma</fullName>
    </recommendedName>
</protein>
<dbReference type="InterPro" id="IPR013041">
    <property type="entry name" value="Clathrin_app_Ig-like_sf"/>
</dbReference>
<dbReference type="AlphaFoldDB" id="A0A194PEY4"/>
<dbReference type="PANTHER" id="PTHR10261">
    <property type="entry name" value="COATOMER SUBUNIT GAMMA"/>
    <property type="match status" value="1"/>
</dbReference>
<evidence type="ECO:0000259" key="12">
    <source>
        <dbReference type="Pfam" id="PF01602"/>
    </source>
</evidence>
<keyword evidence="15" id="KW-1185">Reference proteome</keyword>
<dbReference type="InterPro" id="IPR009028">
    <property type="entry name" value="Coatomer/calthrin_app_sub_C"/>
</dbReference>
<dbReference type="GO" id="GO:0000139">
    <property type="term" value="C:Golgi membrane"/>
    <property type="evidence" value="ECO:0007669"/>
    <property type="project" value="UniProtKB-SubCell"/>
</dbReference>
<evidence type="ECO:0000256" key="10">
    <source>
        <dbReference type="ARBA" id="ARBA00023329"/>
    </source>
</evidence>
<keyword evidence="4 11" id="KW-0963">Cytoplasm</keyword>
<dbReference type="InterPro" id="IPR017106">
    <property type="entry name" value="Coatomer_gsu"/>
</dbReference>
<dbReference type="SUPFAM" id="SSF48371">
    <property type="entry name" value="ARM repeat"/>
    <property type="match status" value="1"/>
</dbReference>
<evidence type="ECO:0000259" key="13">
    <source>
        <dbReference type="Pfam" id="PF08752"/>
    </source>
</evidence>
<feature type="domain" description="Clathrin/coatomer adaptor adaptin-like N-terminal" evidence="12">
    <location>
        <begin position="25"/>
        <end position="538"/>
    </location>
</feature>
<dbReference type="InterPro" id="IPR016024">
    <property type="entry name" value="ARM-type_fold"/>
</dbReference>
<dbReference type="Pfam" id="PF08752">
    <property type="entry name" value="COP-gamma_platf"/>
    <property type="match status" value="1"/>
</dbReference>
<keyword evidence="9 11" id="KW-0472">Membrane</keyword>
<dbReference type="STRING" id="66420.A0A194PEY4"/>
<dbReference type="PIRSF" id="PIRSF037093">
    <property type="entry name" value="Coatomer_gamma_subunit"/>
    <property type="match status" value="1"/>
</dbReference>
<organism evidence="14 15">
    <name type="scientific">Papilio xuthus</name>
    <name type="common">Asian swallowtail butterfly</name>
    <dbReference type="NCBI Taxonomy" id="66420"/>
    <lineage>
        <taxon>Eukaryota</taxon>
        <taxon>Metazoa</taxon>
        <taxon>Ecdysozoa</taxon>
        <taxon>Arthropoda</taxon>
        <taxon>Hexapoda</taxon>
        <taxon>Insecta</taxon>
        <taxon>Pterygota</taxon>
        <taxon>Neoptera</taxon>
        <taxon>Endopterygota</taxon>
        <taxon>Lepidoptera</taxon>
        <taxon>Glossata</taxon>
        <taxon>Ditrysia</taxon>
        <taxon>Papilionoidea</taxon>
        <taxon>Papilionidae</taxon>
        <taxon>Papilioninae</taxon>
        <taxon>Papilio</taxon>
    </lineage>
</organism>
<dbReference type="Proteomes" id="UP000053268">
    <property type="component" value="Unassembled WGS sequence"/>
</dbReference>
<dbReference type="GO" id="GO:0006891">
    <property type="term" value="P:intra-Golgi vesicle-mediated transport"/>
    <property type="evidence" value="ECO:0007669"/>
    <property type="project" value="TreeGrafter"/>
</dbReference>
<dbReference type="InterPro" id="IPR012295">
    <property type="entry name" value="TBP_dom_sf"/>
</dbReference>
<accession>A0A194PEY4</accession>
<proteinExistence type="inferred from homology"/>
<dbReference type="GO" id="GO:0009306">
    <property type="term" value="P:protein secretion"/>
    <property type="evidence" value="ECO:0007669"/>
    <property type="project" value="TreeGrafter"/>
</dbReference>
<dbReference type="SUPFAM" id="SSF49348">
    <property type="entry name" value="Clathrin adaptor appendage domain"/>
    <property type="match status" value="1"/>
</dbReference>
<gene>
    <name evidence="14" type="ORF">RR46_08352</name>
</gene>
<dbReference type="GO" id="GO:0006886">
    <property type="term" value="P:intracellular protein transport"/>
    <property type="evidence" value="ECO:0007669"/>
    <property type="project" value="InterPro"/>
</dbReference>
<sequence length="863" mass="96405">MATFRKDKKEEDDGGTNMFQMLDKTNILQEVRYFNSNQVDAEKCIQILTKTLVMLNQGIHLTTEEATSTFFAITKLFQSEDVMMRRLVYLSIRELSTLAQDVIVVTSSLTKDMVGKVILFRAAAIRTLCSITDKSMLQSIERYIKQAIVDRNPAISSAALVSALHLSTSTSDVSQRWVNEALEVMNSANDMVPYHAFGVISASRKNDRLFMVKLVTKLLPSALFSPSYYTVCLLIRHVAKLAEDETEDSGPYIHFIESCLCSKSDMVIYEAASAIVSLSKNIRDLTEVCTVLQGFCVSSQATVRFVGAQTLARLIAKHPKAVIICSIDLEQLIHDPNHTVAILAITTLLTTCNESSVERLMKKVSSFMTEISDGLEILVFQAIDSICSKYPRKQKFLVSYLSGMLQETNDKVFKTAIANAIIELVEKYPDAKDTGLDHLCEFIEYSNETSLAVRMLHVIGSEGAKVRQPSKYIRFIYNRILLDSGAVRAAAVSALARFGASCADLLPSIKVILERCQTDDDGEVRDRAVFYSTILDTGNQELINNYIANVPNIDFELLAKQLENHLNTHPEEPFNMDTIPIVENIKDNKKESPQIEPCQILSLEEQYAEQLKVIPCIEKFGPIFKTCEPIELTEPDTEYQVKCIKHVYAKHLILQFECLNTLSYQLLGKVHICLDVLPEYNLVCEVPCESIPYKGKGNIFCVLEFPTNTLNSVGRFGAVLEFTVYDCEPATGKPYLGDFYIDTYPLEDIEFGCSEQFKIQPASDDWDNSWESAESLKEVMDTFVMNKFNVTEVAKAMCKHLGLPESCAKGATIKKICGLGTWRKGIPVWFVAKIIPASAGAAMQLTVRCPNEAVASLLLAAIE</sequence>
<dbReference type="EMBL" id="KQ459605">
    <property type="protein sequence ID" value="KPI91926.1"/>
    <property type="molecule type" value="Genomic_DNA"/>
</dbReference>
<dbReference type="FunFam" id="2.60.40.1480:FF:000001">
    <property type="entry name" value="Coatomer subunit gamma"/>
    <property type="match status" value="1"/>
</dbReference>
<dbReference type="GO" id="GO:0005793">
    <property type="term" value="C:endoplasmic reticulum-Golgi intermediate compartment"/>
    <property type="evidence" value="ECO:0007669"/>
    <property type="project" value="TreeGrafter"/>
</dbReference>
<feature type="domain" description="Coatomer gamma subunit appendage Ig-like subdomain" evidence="13">
    <location>
        <begin position="605"/>
        <end position="751"/>
    </location>
</feature>
<dbReference type="PANTHER" id="PTHR10261:SF0">
    <property type="entry name" value="COATOMER SUBUNIT GAMMA-2"/>
    <property type="match status" value="1"/>
</dbReference>
<dbReference type="GO" id="GO:0005198">
    <property type="term" value="F:structural molecule activity"/>
    <property type="evidence" value="ECO:0007669"/>
    <property type="project" value="InterPro"/>
</dbReference>
<evidence type="ECO:0000256" key="8">
    <source>
        <dbReference type="ARBA" id="ARBA00023034"/>
    </source>
</evidence>
<dbReference type="InterPro" id="IPR037067">
    <property type="entry name" value="Coatomer_gsu_app_sf"/>
</dbReference>
<comment type="function">
    <text evidence="11">The coatomer is a cytosolic protein complex that binds to dilysine motifs and reversibly associates with Golgi non-clathrin-coated vesicles, which further mediate biosynthetic protein transport from the ER, via the Golgi up to the trans Golgi network. Coatomer complex is required for budding from Golgi membranes, and is essential for the retrograde Golgi-to-ER transport of dilysine-tagged proteins.</text>
</comment>
<evidence type="ECO:0000256" key="9">
    <source>
        <dbReference type="ARBA" id="ARBA00023136"/>
    </source>
</evidence>
<reference evidence="14 15" key="1">
    <citation type="journal article" date="2015" name="Nat. Commun.">
        <title>Outbred genome sequencing and CRISPR/Cas9 gene editing in butterflies.</title>
        <authorList>
            <person name="Li X."/>
            <person name="Fan D."/>
            <person name="Zhang W."/>
            <person name="Liu G."/>
            <person name="Zhang L."/>
            <person name="Zhao L."/>
            <person name="Fang X."/>
            <person name="Chen L."/>
            <person name="Dong Y."/>
            <person name="Chen Y."/>
            <person name="Ding Y."/>
            <person name="Zhao R."/>
            <person name="Feng M."/>
            <person name="Zhu Y."/>
            <person name="Feng Y."/>
            <person name="Jiang X."/>
            <person name="Zhu D."/>
            <person name="Xiang H."/>
            <person name="Feng X."/>
            <person name="Li S."/>
            <person name="Wang J."/>
            <person name="Zhang G."/>
            <person name="Kronforst M.R."/>
            <person name="Wang W."/>
        </authorList>
    </citation>
    <scope>NUCLEOTIDE SEQUENCE [LARGE SCALE GENOMIC DNA]</scope>
    <source>
        <strain evidence="14">Ya'a_city_454_Px</strain>
        <tissue evidence="14">Whole body</tissue>
    </source>
</reference>